<evidence type="ECO:0000256" key="1">
    <source>
        <dbReference type="ARBA" id="ARBA00004651"/>
    </source>
</evidence>
<dbReference type="InterPro" id="IPR051449">
    <property type="entry name" value="ABC-2_transporter_component"/>
</dbReference>
<keyword evidence="11" id="KW-1185">Reference proteome</keyword>
<comment type="subcellular location">
    <subcellularLocation>
        <location evidence="1">Cell membrane</location>
        <topology evidence="1">Multi-pass membrane protein</topology>
    </subcellularLocation>
</comment>
<protein>
    <submittedName>
        <fullName evidence="10">ABC transporter permease</fullName>
    </submittedName>
</protein>
<evidence type="ECO:0000313" key="10">
    <source>
        <dbReference type="EMBL" id="MCQ4815441.1"/>
    </source>
</evidence>
<evidence type="ECO:0000256" key="2">
    <source>
        <dbReference type="ARBA" id="ARBA00007783"/>
    </source>
</evidence>
<dbReference type="RefSeq" id="WP_034441795.1">
    <property type="nucleotide sequence ID" value="NZ_CAJLEK010000045.1"/>
</dbReference>
<feature type="transmembrane region" description="Helical" evidence="8">
    <location>
        <begin position="21"/>
        <end position="42"/>
    </location>
</feature>
<dbReference type="EMBL" id="JANFYT010000037">
    <property type="protein sequence ID" value="MCQ4815441.1"/>
    <property type="molecule type" value="Genomic_DNA"/>
</dbReference>
<evidence type="ECO:0000313" key="11">
    <source>
        <dbReference type="Proteomes" id="UP001205919"/>
    </source>
</evidence>
<dbReference type="PANTHER" id="PTHR30294">
    <property type="entry name" value="MEMBRANE COMPONENT OF ABC TRANSPORTER YHHJ-RELATED"/>
    <property type="match status" value="1"/>
</dbReference>
<evidence type="ECO:0000256" key="7">
    <source>
        <dbReference type="ARBA" id="ARBA00023136"/>
    </source>
</evidence>
<dbReference type="PROSITE" id="PS51012">
    <property type="entry name" value="ABC_TM2"/>
    <property type="match status" value="1"/>
</dbReference>
<dbReference type="AlphaFoldDB" id="A0AAW5K477"/>
<keyword evidence="7 8" id="KW-0472">Membrane</keyword>
<feature type="transmembrane region" description="Helical" evidence="8">
    <location>
        <begin position="353"/>
        <end position="371"/>
    </location>
</feature>
<accession>A0AAW5K477</accession>
<organism evidence="10 11">
    <name type="scientific">Cloacibacillus evryensis</name>
    <dbReference type="NCBI Taxonomy" id="508460"/>
    <lineage>
        <taxon>Bacteria</taxon>
        <taxon>Thermotogati</taxon>
        <taxon>Synergistota</taxon>
        <taxon>Synergistia</taxon>
        <taxon>Synergistales</taxon>
        <taxon>Synergistaceae</taxon>
        <taxon>Cloacibacillus</taxon>
    </lineage>
</organism>
<dbReference type="GO" id="GO:0005886">
    <property type="term" value="C:plasma membrane"/>
    <property type="evidence" value="ECO:0007669"/>
    <property type="project" value="UniProtKB-SubCell"/>
</dbReference>
<keyword evidence="6 8" id="KW-1133">Transmembrane helix</keyword>
<feature type="transmembrane region" description="Helical" evidence="8">
    <location>
        <begin position="263"/>
        <end position="285"/>
    </location>
</feature>
<evidence type="ECO:0000256" key="4">
    <source>
        <dbReference type="ARBA" id="ARBA00022475"/>
    </source>
</evidence>
<feature type="transmembrane region" description="Helical" evidence="8">
    <location>
        <begin position="292"/>
        <end position="313"/>
    </location>
</feature>
<dbReference type="Gene3D" id="3.40.1710.10">
    <property type="entry name" value="abc type-2 transporter like domain"/>
    <property type="match status" value="1"/>
</dbReference>
<dbReference type="InterPro" id="IPR013525">
    <property type="entry name" value="ABC2_TM"/>
</dbReference>
<dbReference type="PANTHER" id="PTHR30294:SF29">
    <property type="entry name" value="MULTIDRUG ABC TRANSPORTER PERMEASE YBHS-RELATED"/>
    <property type="match status" value="1"/>
</dbReference>
<feature type="domain" description="ABC transmembrane type-2" evidence="9">
    <location>
        <begin position="137"/>
        <end position="374"/>
    </location>
</feature>
<evidence type="ECO:0000256" key="5">
    <source>
        <dbReference type="ARBA" id="ARBA00022692"/>
    </source>
</evidence>
<evidence type="ECO:0000259" key="9">
    <source>
        <dbReference type="PROSITE" id="PS51012"/>
    </source>
</evidence>
<proteinExistence type="inferred from homology"/>
<evidence type="ECO:0000256" key="8">
    <source>
        <dbReference type="SAM" id="Phobius"/>
    </source>
</evidence>
<reference evidence="10 11" key="1">
    <citation type="submission" date="2022-06" db="EMBL/GenBank/DDBJ databases">
        <title>Isolation of gut microbiota from human fecal samples.</title>
        <authorList>
            <person name="Pamer E.G."/>
            <person name="Barat B."/>
            <person name="Waligurski E."/>
            <person name="Medina S."/>
            <person name="Paddock L."/>
            <person name="Mostad J."/>
        </authorList>
    </citation>
    <scope>NUCLEOTIDE SEQUENCE [LARGE SCALE GENOMIC DNA]</scope>
    <source>
        <strain evidence="10 11">DFI.9.90</strain>
    </source>
</reference>
<gene>
    <name evidence="10" type="ORF">NE630_13460</name>
</gene>
<keyword evidence="4" id="KW-1003">Cell membrane</keyword>
<dbReference type="GeneID" id="95755375"/>
<feature type="transmembrane region" description="Helical" evidence="8">
    <location>
        <begin position="231"/>
        <end position="257"/>
    </location>
</feature>
<keyword evidence="3" id="KW-0813">Transport</keyword>
<name>A0AAW5K477_9BACT</name>
<dbReference type="InterPro" id="IPR047817">
    <property type="entry name" value="ABC2_TM_bact-type"/>
</dbReference>
<comment type="similarity">
    <text evidence="2">Belongs to the ABC-2 integral membrane protein family.</text>
</comment>
<keyword evidence="5 8" id="KW-0812">Transmembrane</keyword>
<evidence type="ECO:0000256" key="6">
    <source>
        <dbReference type="ARBA" id="ARBA00022989"/>
    </source>
</evidence>
<dbReference type="Pfam" id="PF12698">
    <property type="entry name" value="ABC2_membrane_3"/>
    <property type="match status" value="1"/>
</dbReference>
<comment type="caution">
    <text evidence="10">The sequence shown here is derived from an EMBL/GenBank/DDBJ whole genome shotgun (WGS) entry which is preliminary data.</text>
</comment>
<evidence type="ECO:0000256" key="3">
    <source>
        <dbReference type="ARBA" id="ARBA00022448"/>
    </source>
</evidence>
<dbReference type="GO" id="GO:0140359">
    <property type="term" value="F:ABC-type transporter activity"/>
    <property type="evidence" value="ECO:0007669"/>
    <property type="project" value="InterPro"/>
</dbReference>
<dbReference type="Proteomes" id="UP001205919">
    <property type="component" value="Unassembled WGS sequence"/>
</dbReference>
<feature type="transmembrane region" description="Helical" evidence="8">
    <location>
        <begin position="181"/>
        <end position="205"/>
    </location>
</feature>
<sequence length="377" mass="42453">MNWERMHALIVKEFIQLMRDRITLAIVVFMPLAQLLIFGFAINTDIKHLPTVIFDQSRTQESRSMINSLTSSNYFDVARYAGSVKEVDETVESGRAKVGIVFPPDYASRIKGGRQTSVQVIIDATDNLSASSALAAAQTIGMLKSQEILAEKFSRLGVKVPGQTIDMRIRLWYNPDFITSWYIVPGIMGMLLTITLISMMSMAIVRESEQGTLEQLLVTPMKIWELLFSKIIPYIVVGYVQVFISIIVGIFVFNMPFLGSITLFYFLTFFYVVASLSLGIMISCFAQNQTQALQMSVFIILPSVLLSGFVFPLESMPLGFRYLGECLPITYYISLSRQIILKGGGLAYVWRDTLALIAYIAVMFTASILMFKRRFVP</sequence>